<evidence type="ECO:0000256" key="5">
    <source>
        <dbReference type="ARBA" id="ARBA00023004"/>
    </source>
</evidence>
<gene>
    <name evidence="9" type="ORF">OG563_29250</name>
</gene>
<dbReference type="Proteomes" id="UP001432062">
    <property type="component" value="Chromosome"/>
</dbReference>
<evidence type="ECO:0000256" key="2">
    <source>
        <dbReference type="ARBA" id="ARBA00022617"/>
    </source>
</evidence>
<dbReference type="EMBL" id="CP109441">
    <property type="protein sequence ID" value="WUV43306.1"/>
    <property type="molecule type" value="Genomic_DNA"/>
</dbReference>
<dbReference type="PROSITE" id="PS00086">
    <property type="entry name" value="CYTOCHROME_P450"/>
    <property type="match status" value="1"/>
</dbReference>
<dbReference type="PANTHER" id="PTHR46696">
    <property type="entry name" value="P450, PUTATIVE (EUROFUNG)-RELATED"/>
    <property type="match status" value="1"/>
</dbReference>
<dbReference type="PRINTS" id="PR00359">
    <property type="entry name" value="BP450"/>
</dbReference>
<proteinExistence type="inferred from homology"/>
<evidence type="ECO:0000313" key="9">
    <source>
        <dbReference type="EMBL" id="WUV43306.1"/>
    </source>
</evidence>
<dbReference type="InterPro" id="IPR036396">
    <property type="entry name" value="Cyt_P450_sf"/>
</dbReference>
<keyword evidence="4 7" id="KW-0560">Oxidoreductase</keyword>
<evidence type="ECO:0000256" key="7">
    <source>
        <dbReference type="RuleBase" id="RU000461"/>
    </source>
</evidence>
<organism evidence="9 10">
    <name type="scientific">Nocardia vinacea</name>
    <dbReference type="NCBI Taxonomy" id="96468"/>
    <lineage>
        <taxon>Bacteria</taxon>
        <taxon>Bacillati</taxon>
        <taxon>Actinomycetota</taxon>
        <taxon>Actinomycetes</taxon>
        <taxon>Mycobacteriales</taxon>
        <taxon>Nocardiaceae</taxon>
        <taxon>Nocardia</taxon>
    </lineage>
</organism>
<evidence type="ECO:0000256" key="4">
    <source>
        <dbReference type="ARBA" id="ARBA00023002"/>
    </source>
</evidence>
<dbReference type="PANTHER" id="PTHR46696:SF1">
    <property type="entry name" value="CYTOCHROME P450 YJIB-RELATED"/>
    <property type="match status" value="1"/>
</dbReference>
<dbReference type="Gene3D" id="1.10.630.10">
    <property type="entry name" value="Cytochrome P450"/>
    <property type="match status" value="1"/>
</dbReference>
<dbReference type="InterPro" id="IPR002397">
    <property type="entry name" value="Cyt_P450_B"/>
</dbReference>
<evidence type="ECO:0000256" key="3">
    <source>
        <dbReference type="ARBA" id="ARBA00022723"/>
    </source>
</evidence>
<comment type="similarity">
    <text evidence="1 7">Belongs to the cytochrome P450 family.</text>
</comment>
<keyword evidence="2 7" id="KW-0349">Heme</keyword>
<name>A0ABZ1YK08_9NOCA</name>
<evidence type="ECO:0000256" key="6">
    <source>
        <dbReference type="ARBA" id="ARBA00023033"/>
    </source>
</evidence>
<dbReference type="PRINTS" id="PR00385">
    <property type="entry name" value="P450"/>
</dbReference>
<evidence type="ECO:0000256" key="8">
    <source>
        <dbReference type="SAM" id="MobiDB-lite"/>
    </source>
</evidence>
<keyword evidence="10" id="KW-1185">Reference proteome</keyword>
<keyword evidence="3 7" id="KW-0479">Metal-binding</keyword>
<dbReference type="SUPFAM" id="SSF48264">
    <property type="entry name" value="Cytochrome P450"/>
    <property type="match status" value="1"/>
</dbReference>
<keyword evidence="5 7" id="KW-0408">Iron</keyword>
<feature type="region of interest" description="Disordered" evidence="8">
    <location>
        <begin position="1"/>
        <end position="28"/>
    </location>
</feature>
<dbReference type="RefSeq" id="WP_329405812.1">
    <property type="nucleotide sequence ID" value="NZ_CP109441.1"/>
</dbReference>
<accession>A0ABZ1YK08</accession>
<evidence type="ECO:0000313" key="10">
    <source>
        <dbReference type="Proteomes" id="UP001432062"/>
    </source>
</evidence>
<evidence type="ECO:0000256" key="1">
    <source>
        <dbReference type="ARBA" id="ARBA00010617"/>
    </source>
</evidence>
<dbReference type="Pfam" id="PF00067">
    <property type="entry name" value="p450"/>
    <property type="match status" value="1"/>
</dbReference>
<dbReference type="CDD" id="cd20625">
    <property type="entry name" value="CYP164-like"/>
    <property type="match status" value="1"/>
</dbReference>
<reference evidence="9" key="1">
    <citation type="submission" date="2022-10" db="EMBL/GenBank/DDBJ databases">
        <title>The complete genomes of actinobacterial strains from the NBC collection.</title>
        <authorList>
            <person name="Joergensen T.S."/>
            <person name="Alvarez Arevalo M."/>
            <person name="Sterndorff E.B."/>
            <person name="Faurdal D."/>
            <person name="Vuksanovic O."/>
            <person name="Mourched A.-S."/>
            <person name="Charusanti P."/>
            <person name="Shaw S."/>
            <person name="Blin K."/>
            <person name="Weber T."/>
        </authorList>
    </citation>
    <scope>NUCLEOTIDE SEQUENCE</scope>
    <source>
        <strain evidence="9">NBC_01482</strain>
    </source>
</reference>
<dbReference type="InterPro" id="IPR017972">
    <property type="entry name" value="Cyt_P450_CS"/>
</dbReference>
<protein>
    <submittedName>
        <fullName evidence="9">Cytochrome P450</fullName>
    </submittedName>
</protein>
<sequence>MSRPAPPQSDRPHRQFGGVPHRRDHPDMSHANTAVAEQDSAIQTAIAHLFGPEGRSDPYTPARVLREAGPLHQTPLGHHLLTRYEDCTAVLSTTAWSHAEEAAMMHPTVSPEDAAEELPTSFLWMEPPDHTRLRNLVTKGFTPRMVTRLRPRIEELTAELVDNALAAGEFDLVEMIAYPLPLIIACELIGVPPEAYERVHQWSQDLARGFDHDYTLPEAALKARSAGSRGFMGYFRELLNERRHDPKDDLLSVLSQVEDRGDVLTEQELLATCITTFVAGHETTANLIGTGMLQLMRNPGEVAALRARPELTASAPDELLRLEPSVQITTRAATRPITIAGHEFETGEGVVVLINSANRDDAVFADPDRVDVARYSDPMRPAKKHLGFSLGIHYCLGAPLALLEMEVLLDVLLRKVRDIELLSDEPPYKPNVVIRGLESLPTRFTAK</sequence>
<keyword evidence="6 7" id="KW-0503">Monooxygenase</keyword>
<dbReference type="InterPro" id="IPR001128">
    <property type="entry name" value="Cyt_P450"/>
</dbReference>